<sequence length="139" mass="14584">MSVVPVIDEHDNGNSVANVVGDARIVVRHMAGASVVRVVGDVDLAVAGRLRATFESALAMDPWIIVDLRRTEAVDSVGLGVLLAARQAARRRSGDLVLAAAPAYVVSVIRAARLGAVFPMFDTVPQAITYALRSAADHG</sequence>
<dbReference type="PROSITE" id="PS50801">
    <property type="entry name" value="STAS"/>
    <property type="match status" value="1"/>
</dbReference>
<dbReference type="InterPro" id="IPR002645">
    <property type="entry name" value="STAS_dom"/>
</dbReference>
<dbReference type="RefSeq" id="WP_158319270.1">
    <property type="nucleotide sequence ID" value="NZ_BONA01000039.1"/>
</dbReference>
<accession>A0A316FJK7</accession>
<proteinExistence type="predicted"/>
<dbReference type="AlphaFoldDB" id="A0A316FJK7"/>
<feature type="domain" description="STAS" evidence="1">
    <location>
        <begin position="23"/>
        <end position="131"/>
    </location>
</feature>
<dbReference type="PANTHER" id="PTHR33495:SF2">
    <property type="entry name" value="ANTI-SIGMA FACTOR ANTAGONIST TM_1081-RELATED"/>
    <property type="match status" value="1"/>
</dbReference>
<evidence type="ECO:0000313" key="2">
    <source>
        <dbReference type="EMBL" id="PWK48292.1"/>
    </source>
</evidence>
<organism evidence="2 3">
    <name type="scientific">Actinoplanes xinjiangensis</name>
    <dbReference type="NCBI Taxonomy" id="512350"/>
    <lineage>
        <taxon>Bacteria</taxon>
        <taxon>Bacillati</taxon>
        <taxon>Actinomycetota</taxon>
        <taxon>Actinomycetes</taxon>
        <taxon>Micromonosporales</taxon>
        <taxon>Micromonosporaceae</taxon>
        <taxon>Actinoplanes</taxon>
    </lineage>
</organism>
<comment type="caution">
    <text evidence="2">The sequence shown here is derived from an EMBL/GenBank/DDBJ whole genome shotgun (WGS) entry which is preliminary data.</text>
</comment>
<dbReference type="PANTHER" id="PTHR33495">
    <property type="entry name" value="ANTI-SIGMA FACTOR ANTAGONIST TM_1081-RELATED-RELATED"/>
    <property type="match status" value="1"/>
</dbReference>
<dbReference type="EMBL" id="QGGR01000006">
    <property type="protein sequence ID" value="PWK48292.1"/>
    <property type="molecule type" value="Genomic_DNA"/>
</dbReference>
<gene>
    <name evidence="2" type="ORF">BC793_106322</name>
</gene>
<dbReference type="Pfam" id="PF01740">
    <property type="entry name" value="STAS"/>
    <property type="match status" value="1"/>
</dbReference>
<dbReference type="Proteomes" id="UP000245697">
    <property type="component" value="Unassembled WGS sequence"/>
</dbReference>
<dbReference type="SUPFAM" id="SSF52091">
    <property type="entry name" value="SpoIIaa-like"/>
    <property type="match status" value="1"/>
</dbReference>
<dbReference type="OrthoDB" id="3297315at2"/>
<dbReference type="InterPro" id="IPR036513">
    <property type="entry name" value="STAS_dom_sf"/>
</dbReference>
<evidence type="ECO:0000313" key="3">
    <source>
        <dbReference type="Proteomes" id="UP000245697"/>
    </source>
</evidence>
<protein>
    <submittedName>
        <fullName evidence="2">Anti-anti-sigma factor</fullName>
    </submittedName>
</protein>
<dbReference type="GO" id="GO:0043856">
    <property type="term" value="F:anti-sigma factor antagonist activity"/>
    <property type="evidence" value="ECO:0007669"/>
    <property type="project" value="TreeGrafter"/>
</dbReference>
<dbReference type="CDD" id="cd07043">
    <property type="entry name" value="STAS_anti-anti-sigma_factors"/>
    <property type="match status" value="1"/>
</dbReference>
<reference evidence="2 3" key="1">
    <citation type="submission" date="2018-05" db="EMBL/GenBank/DDBJ databases">
        <title>Genomic Encyclopedia of Archaeal and Bacterial Type Strains, Phase II (KMG-II): from individual species to whole genera.</title>
        <authorList>
            <person name="Goeker M."/>
        </authorList>
    </citation>
    <scope>NUCLEOTIDE SEQUENCE [LARGE SCALE GENOMIC DNA]</scope>
    <source>
        <strain evidence="2 3">DSM 45184</strain>
    </source>
</reference>
<dbReference type="Gene3D" id="3.30.750.24">
    <property type="entry name" value="STAS domain"/>
    <property type="match status" value="1"/>
</dbReference>
<evidence type="ECO:0000259" key="1">
    <source>
        <dbReference type="PROSITE" id="PS50801"/>
    </source>
</evidence>
<keyword evidence="3" id="KW-1185">Reference proteome</keyword>
<name>A0A316FJK7_9ACTN</name>